<feature type="compositionally biased region" description="Polar residues" evidence="1">
    <location>
        <begin position="199"/>
        <end position="210"/>
    </location>
</feature>
<evidence type="ECO:0000313" key="3">
    <source>
        <dbReference type="Proteomes" id="UP001183604"/>
    </source>
</evidence>
<dbReference type="Proteomes" id="UP001183604">
    <property type="component" value="Unassembled WGS sequence"/>
</dbReference>
<feature type="region of interest" description="Disordered" evidence="1">
    <location>
        <begin position="192"/>
        <end position="212"/>
    </location>
</feature>
<accession>A0ABU2AIP6</accession>
<gene>
    <name evidence="2" type="ORF">J2S69_000564</name>
</gene>
<evidence type="ECO:0000256" key="1">
    <source>
        <dbReference type="SAM" id="MobiDB-lite"/>
    </source>
</evidence>
<comment type="caution">
    <text evidence="2">The sequence shown here is derived from an EMBL/GenBank/DDBJ whole genome shotgun (WGS) entry which is preliminary data.</text>
</comment>
<name>A0ABU2AIP6_9ACTN</name>
<dbReference type="Gene3D" id="2.60.120.200">
    <property type="match status" value="1"/>
</dbReference>
<protein>
    <recommendedName>
        <fullName evidence="4">Concanavalin A-like lectin/glucanases superfamily protein</fullName>
    </recommendedName>
</protein>
<organism evidence="2 3">
    <name type="scientific">Glycomyces lechevalierae</name>
    <dbReference type="NCBI Taxonomy" id="256034"/>
    <lineage>
        <taxon>Bacteria</taxon>
        <taxon>Bacillati</taxon>
        <taxon>Actinomycetota</taxon>
        <taxon>Actinomycetes</taxon>
        <taxon>Glycomycetales</taxon>
        <taxon>Glycomycetaceae</taxon>
        <taxon>Glycomyces</taxon>
    </lineage>
</organism>
<sequence length="922" mass="98152">MAFPDDPLQIRAEIALGADVAGDPASWSWTDISAYVRTADGARVTVNRGRRNDSGSSTPATAQFELDNDEGRFCTQNPMSPYFPLLKTNTPVKLSVSTDSGSSWSVRYSGYLSTLPTSWRGPGGSDSSVSVTADSVLRRLGKGGSRSPLRWTAPNLSSSGTCIEYWPMEDNEDATECASYFPDGIPMTAAGSIEMGASSPPSGSQATPQSDYAFMKANPPSLTGIVRPYASTGAWTVLGIFKVDAESIIDQVLIDCDITHGEGSTDPDQLRVQIDNNKLAMSVSQEDGTVLGTYPGATQTTAPNDGNWHSIAVTATQSGADVRFDFHYDGSAFGMTIANRTLGTIRKVAFPSTSITTAGQLLAVGHLAVYDDNLLDNSIGTYSDAMLSHLTAAGERVDLRLGRLEDESDLIHSIGAIPGEVEMLERVGSQADGTILAAAEDAAEADGGILYEPRDFADDSLTYLSRSAINVNAISTPAMTLTQDHFTVIEQGDDDYYLGTKVTVTGAGSSSTAAVEPIENEITLAQNVRFADRLPDLAGWALYQGTRPDYRYPRIRVLLHDATSQIAAWKTTELGDRILIPDPPPGVVNDIDAIIEGCSESFSQFEWSVDLFCSPASRYRIAKLDHTTYGRMDTAASRLVNAVTSSATTLDVETVEGAEWSTATGYDLGVGGERMTVTAVTGSFTDSFTRTVASGWGTSTSGHAWSITGGSASEYSVNGTRGIVAIAAVNSLRSVYITALPVANIDRTFTVRIPVLATGAAIQVRAAARWDVAANTYLTARVQAETDQTMTLQLMRVVAGSVTTLRSRTIVGLTHSTTADYRIRFKVQGSWLFAKVWNAASSEPTQWTDCAWDTAITAAGSWGIRTALTSGNTNTLPVSVQFDTDATTHPQAISVTRSVNTVVKAQAAGAPVGLFQPNYLGL</sequence>
<dbReference type="RefSeq" id="WP_310283852.1">
    <property type="nucleotide sequence ID" value="NZ_BAAAOM010000002.1"/>
</dbReference>
<dbReference type="EMBL" id="JAVDYD010000001">
    <property type="protein sequence ID" value="MDR7336845.1"/>
    <property type="molecule type" value="Genomic_DNA"/>
</dbReference>
<proteinExistence type="predicted"/>
<evidence type="ECO:0008006" key="4">
    <source>
        <dbReference type="Google" id="ProtNLM"/>
    </source>
</evidence>
<reference evidence="2 3" key="1">
    <citation type="submission" date="2023-07" db="EMBL/GenBank/DDBJ databases">
        <title>Sequencing the genomes of 1000 actinobacteria strains.</title>
        <authorList>
            <person name="Klenk H.-P."/>
        </authorList>
    </citation>
    <scope>NUCLEOTIDE SEQUENCE [LARGE SCALE GENOMIC DNA]</scope>
    <source>
        <strain evidence="2 3">DSM 44724</strain>
    </source>
</reference>
<keyword evidence="3" id="KW-1185">Reference proteome</keyword>
<evidence type="ECO:0000313" key="2">
    <source>
        <dbReference type="EMBL" id="MDR7336845.1"/>
    </source>
</evidence>